<keyword evidence="2" id="KW-0479">Metal-binding</keyword>
<proteinExistence type="predicted"/>
<dbReference type="PANTHER" id="PTHR23426:SF65">
    <property type="entry name" value="FERREDOXIN-2, MITOCHONDRIAL"/>
    <property type="match status" value="1"/>
</dbReference>
<dbReference type="STRING" id="857967.G0R2U6"/>
<dbReference type="GO" id="GO:0005739">
    <property type="term" value="C:mitochondrion"/>
    <property type="evidence" value="ECO:0007669"/>
    <property type="project" value="TreeGrafter"/>
</dbReference>
<dbReference type="GO" id="GO:0140647">
    <property type="term" value="P:P450-containing electron transport chain"/>
    <property type="evidence" value="ECO:0007669"/>
    <property type="project" value="InterPro"/>
</dbReference>
<comment type="cofactor">
    <cofactor evidence="5">
        <name>[2Fe-2S] cluster</name>
        <dbReference type="ChEBI" id="CHEBI:190135"/>
    </cofactor>
</comment>
<dbReference type="Gene3D" id="3.10.20.30">
    <property type="match status" value="1"/>
</dbReference>
<dbReference type="InParanoid" id="G0R2U6"/>
<dbReference type="InterPro" id="IPR012675">
    <property type="entry name" value="Beta-grasp_dom_sf"/>
</dbReference>
<dbReference type="InterPro" id="IPR036010">
    <property type="entry name" value="2Fe-2S_ferredoxin-like_sf"/>
</dbReference>
<evidence type="ECO:0000256" key="2">
    <source>
        <dbReference type="ARBA" id="ARBA00022723"/>
    </source>
</evidence>
<organism evidence="6 7">
    <name type="scientific">Ichthyophthirius multifiliis</name>
    <name type="common">White spot disease agent</name>
    <name type="synonym">Ich</name>
    <dbReference type="NCBI Taxonomy" id="5932"/>
    <lineage>
        <taxon>Eukaryota</taxon>
        <taxon>Sar</taxon>
        <taxon>Alveolata</taxon>
        <taxon>Ciliophora</taxon>
        <taxon>Intramacronucleata</taxon>
        <taxon>Oligohymenophorea</taxon>
        <taxon>Hymenostomatida</taxon>
        <taxon>Ophryoglenina</taxon>
        <taxon>Ichthyophthirius</taxon>
    </lineage>
</organism>
<protein>
    <recommendedName>
        <fullName evidence="8">2Fe-2S ferredoxin-type domain-containing protein</fullName>
    </recommendedName>
</protein>
<dbReference type="eggNOG" id="ENOG502STY8">
    <property type="taxonomic scope" value="Eukaryota"/>
</dbReference>
<dbReference type="GO" id="GO:0009055">
    <property type="term" value="F:electron transfer activity"/>
    <property type="evidence" value="ECO:0007669"/>
    <property type="project" value="TreeGrafter"/>
</dbReference>
<dbReference type="OrthoDB" id="282902at2759"/>
<evidence type="ECO:0000313" key="6">
    <source>
        <dbReference type="EMBL" id="EGR28218.1"/>
    </source>
</evidence>
<gene>
    <name evidence="6" type="ORF">IMG5_181470</name>
</gene>
<reference evidence="6 7" key="1">
    <citation type="submission" date="2011-07" db="EMBL/GenBank/DDBJ databases">
        <authorList>
            <person name="Coyne R."/>
            <person name="Brami D."/>
            <person name="Johnson J."/>
            <person name="Hostetler J."/>
            <person name="Hannick L."/>
            <person name="Clark T."/>
            <person name="Cassidy-Hanley D."/>
            <person name="Inman J."/>
        </authorList>
    </citation>
    <scope>NUCLEOTIDE SEQUENCE [LARGE SCALE GENOMIC DNA]</scope>
    <source>
        <strain evidence="6 7">G5</strain>
    </source>
</reference>
<dbReference type="GO" id="GO:0051537">
    <property type="term" value="F:2 iron, 2 sulfur cluster binding"/>
    <property type="evidence" value="ECO:0007669"/>
    <property type="project" value="UniProtKB-KW"/>
</dbReference>
<sequence>MQFIQKALIISLKQKKINALPFQNFGSSHGHGHSSFPVGAPAPALSDKIIWINIQNRIGQFERISAFEGESLLTSLSRNKVSGLIPGCEGGEDIITMLEQPIDPNTYGPFCSGCQVIVSEPWRTKMGELHILEQRNIDRGEYPATPNTRLACCVLVQKWMNEMIISISQNAPAEADDQYSL</sequence>
<dbReference type="Proteomes" id="UP000008983">
    <property type="component" value="Unassembled WGS sequence"/>
</dbReference>
<name>G0R2U6_ICHMU</name>
<dbReference type="GeneID" id="14904270"/>
<dbReference type="PANTHER" id="PTHR23426">
    <property type="entry name" value="FERREDOXIN/ADRENODOXIN"/>
    <property type="match status" value="1"/>
</dbReference>
<evidence type="ECO:0000256" key="3">
    <source>
        <dbReference type="ARBA" id="ARBA00023004"/>
    </source>
</evidence>
<keyword evidence="7" id="KW-1185">Reference proteome</keyword>
<dbReference type="InterPro" id="IPR001055">
    <property type="entry name" value="Adrenodoxin-like"/>
</dbReference>
<evidence type="ECO:0008006" key="8">
    <source>
        <dbReference type="Google" id="ProtNLM"/>
    </source>
</evidence>
<evidence type="ECO:0000256" key="1">
    <source>
        <dbReference type="ARBA" id="ARBA00022714"/>
    </source>
</evidence>
<dbReference type="EMBL" id="GL984282">
    <property type="protein sequence ID" value="EGR28218.1"/>
    <property type="molecule type" value="Genomic_DNA"/>
</dbReference>
<dbReference type="GO" id="GO:0046872">
    <property type="term" value="F:metal ion binding"/>
    <property type="evidence" value="ECO:0007669"/>
    <property type="project" value="UniProtKB-KW"/>
</dbReference>
<keyword evidence="1" id="KW-0001">2Fe-2S</keyword>
<dbReference type="AlphaFoldDB" id="G0R2U6"/>
<accession>G0R2U6</accession>
<evidence type="ECO:0000313" key="7">
    <source>
        <dbReference type="Proteomes" id="UP000008983"/>
    </source>
</evidence>
<dbReference type="OMA" id="NSRLACC"/>
<keyword evidence="3" id="KW-0408">Iron</keyword>
<dbReference type="SUPFAM" id="SSF54292">
    <property type="entry name" value="2Fe-2S ferredoxin-like"/>
    <property type="match status" value="1"/>
</dbReference>
<keyword evidence="4" id="KW-0411">Iron-sulfur</keyword>
<evidence type="ECO:0000256" key="5">
    <source>
        <dbReference type="ARBA" id="ARBA00034078"/>
    </source>
</evidence>
<dbReference type="RefSeq" id="XP_004027563.1">
    <property type="nucleotide sequence ID" value="XM_004027514.1"/>
</dbReference>
<evidence type="ECO:0000256" key="4">
    <source>
        <dbReference type="ARBA" id="ARBA00023014"/>
    </source>
</evidence>